<comment type="caution">
    <text evidence="2">The sequence shown here is derived from an EMBL/GenBank/DDBJ whole genome shotgun (WGS) entry which is preliminary data.</text>
</comment>
<proteinExistence type="predicted"/>
<dbReference type="AlphaFoldDB" id="A0AAV6UT56"/>
<protein>
    <submittedName>
        <fullName evidence="2">Uncharacterized protein</fullName>
    </submittedName>
</protein>
<name>A0AAV6UT56_9ARAC</name>
<evidence type="ECO:0000313" key="2">
    <source>
        <dbReference type="EMBL" id="KAG8187582.1"/>
    </source>
</evidence>
<sequence length="72" mass="7861">MQTVANNNNSLKPSKNSTSSRAFSTLSILSHVCERRILKGRDGEEEIVLKRADVFQKSSAAFIYGGGDENSV</sequence>
<feature type="compositionally biased region" description="Low complexity" evidence="1">
    <location>
        <begin position="1"/>
        <end position="20"/>
    </location>
</feature>
<reference evidence="2 3" key="1">
    <citation type="journal article" date="2022" name="Nat. Ecol. Evol.">
        <title>A masculinizing supergene underlies an exaggerated male reproductive morph in a spider.</title>
        <authorList>
            <person name="Hendrickx F."/>
            <person name="De Corte Z."/>
            <person name="Sonet G."/>
            <person name="Van Belleghem S.M."/>
            <person name="Kostlbacher S."/>
            <person name="Vangestel C."/>
        </authorList>
    </citation>
    <scope>NUCLEOTIDE SEQUENCE [LARGE SCALE GENOMIC DNA]</scope>
    <source>
        <strain evidence="2">W744_W776</strain>
    </source>
</reference>
<evidence type="ECO:0000256" key="1">
    <source>
        <dbReference type="SAM" id="MobiDB-lite"/>
    </source>
</evidence>
<feature type="region of interest" description="Disordered" evidence="1">
    <location>
        <begin position="1"/>
        <end position="21"/>
    </location>
</feature>
<evidence type="ECO:0000313" key="3">
    <source>
        <dbReference type="Proteomes" id="UP000827092"/>
    </source>
</evidence>
<dbReference type="EMBL" id="JAFNEN010000267">
    <property type="protein sequence ID" value="KAG8187582.1"/>
    <property type="molecule type" value="Genomic_DNA"/>
</dbReference>
<gene>
    <name evidence="2" type="ORF">JTE90_025916</name>
</gene>
<dbReference type="Proteomes" id="UP000827092">
    <property type="component" value="Unassembled WGS sequence"/>
</dbReference>
<organism evidence="2 3">
    <name type="scientific">Oedothorax gibbosus</name>
    <dbReference type="NCBI Taxonomy" id="931172"/>
    <lineage>
        <taxon>Eukaryota</taxon>
        <taxon>Metazoa</taxon>
        <taxon>Ecdysozoa</taxon>
        <taxon>Arthropoda</taxon>
        <taxon>Chelicerata</taxon>
        <taxon>Arachnida</taxon>
        <taxon>Araneae</taxon>
        <taxon>Araneomorphae</taxon>
        <taxon>Entelegynae</taxon>
        <taxon>Araneoidea</taxon>
        <taxon>Linyphiidae</taxon>
        <taxon>Erigoninae</taxon>
        <taxon>Oedothorax</taxon>
    </lineage>
</organism>
<accession>A0AAV6UT56</accession>
<keyword evidence="3" id="KW-1185">Reference proteome</keyword>